<evidence type="ECO:0000313" key="2">
    <source>
        <dbReference type="Proteomes" id="UP001458880"/>
    </source>
</evidence>
<dbReference type="GO" id="GO:0003676">
    <property type="term" value="F:nucleic acid binding"/>
    <property type="evidence" value="ECO:0007669"/>
    <property type="project" value="InterPro"/>
</dbReference>
<sequence>MGQLPKFCVQPGPPFNVTGVDYAGPLLIKDGKGRGGKISKCFIGHFICFKCFIGHFICFAIKVVHSELISDLTKEAFIMVYRQFVPRPGFPACVRSDNDTKLIVAYSGLRHLEEFLKQNKQNIRY</sequence>
<dbReference type="EMBL" id="JASPKY010000271">
    <property type="protein sequence ID" value="KAK9711870.1"/>
    <property type="molecule type" value="Genomic_DNA"/>
</dbReference>
<accession>A0AAW1K1E3</accession>
<name>A0AAW1K1E3_POPJA</name>
<evidence type="ECO:0000313" key="1">
    <source>
        <dbReference type="EMBL" id="KAK9711870.1"/>
    </source>
</evidence>
<organism evidence="1 2">
    <name type="scientific">Popillia japonica</name>
    <name type="common">Japanese beetle</name>
    <dbReference type="NCBI Taxonomy" id="7064"/>
    <lineage>
        <taxon>Eukaryota</taxon>
        <taxon>Metazoa</taxon>
        <taxon>Ecdysozoa</taxon>
        <taxon>Arthropoda</taxon>
        <taxon>Hexapoda</taxon>
        <taxon>Insecta</taxon>
        <taxon>Pterygota</taxon>
        <taxon>Neoptera</taxon>
        <taxon>Endopterygota</taxon>
        <taxon>Coleoptera</taxon>
        <taxon>Polyphaga</taxon>
        <taxon>Scarabaeiformia</taxon>
        <taxon>Scarabaeidae</taxon>
        <taxon>Rutelinae</taxon>
        <taxon>Popillia</taxon>
    </lineage>
</organism>
<dbReference type="AlphaFoldDB" id="A0AAW1K1E3"/>
<dbReference type="Gene3D" id="3.30.420.10">
    <property type="entry name" value="Ribonuclease H-like superfamily/Ribonuclease H"/>
    <property type="match status" value="1"/>
</dbReference>
<proteinExistence type="predicted"/>
<keyword evidence="2" id="KW-1185">Reference proteome</keyword>
<reference evidence="1 2" key="1">
    <citation type="journal article" date="2024" name="BMC Genomics">
        <title>De novo assembly and annotation of Popillia japonica's genome with initial clues to its potential as an invasive pest.</title>
        <authorList>
            <person name="Cucini C."/>
            <person name="Boschi S."/>
            <person name="Funari R."/>
            <person name="Cardaioli E."/>
            <person name="Iannotti N."/>
            <person name="Marturano G."/>
            <person name="Paoli F."/>
            <person name="Bruttini M."/>
            <person name="Carapelli A."/>
            <person name="Frati F."/>
            <person name="Nardi F."/>
        </authorList>
    </citation>
    <scope>NUCLEOTIDE SEQUENCE [LARGE SCALE GENOMIC DNA]</scope>
    <source>
        <strain evidence="1">DMR45628</strain>
    </source>
</reference>
<dbReference type="Proteomes" id="UP001458880">
    <property type="component" value="Unassembled WGS sequence"/>
</dbReference>
<dbReference type="InterPro" id="IPR036397">
    <property type="entry name" value="RNaseH_sf"/>
</dbReference>
<gene>
    <name evidence="1" type="ORF">QE152_g25200</name>
</gene>
<dbReference type="PANTHER" id="PTHR47331">
    <property type="entry name" value="PHD-TYPE DOMAIN-CONTAINING PROTEIN"/>
    <property type="match status" value="1"/>
</dbReference>
<evidence type="ECO:0008006" key="3">
    <source>
        <dbReference type="Google" id="ProtNLM"/>
    </source>
</evidence>
<comment type="caution">
    <text evidence="1">The sequence shown here is derived from an EMBL/GenBank/DDBJ whole genome shotgun (WGS) entry which is preliminary data.</text>
</comment>
<protein>
    <recommendedName>
        <fullName evidence="3">Integrase catalytic domain-containing protein</fullName>
    </recommendedName>
</protein>